<name>S0A3D5_9CAUD</name>
<evidence type="ECO:0000313" key="2">
    <source>
        <dbReference type="Proteomes" id="UP000014725"/>
    </source>
</evidence>
<keyword evidence="2" id="KW-1185">Reference proteome</keyword>
<proteinExistence type="predicted"/>
<gene>
    <name evidence="1" type="ORF">Phi14:2_gp069</name>
</gene>
<dbReference type="EMBL" id="KC821624">
    <property type="protein sequence ID" value="AGO48947.1"/>
    <property type="molecule type" value="Genomic_DNA"/>
</dbReference>
<dbReference type="KEGG" id="vg:16797472"/>
<sequence>MKFKITDRVKKNRNPTSTFEFVIELMGGDADASFYPTVLVDENNPYLERFVKFLENCKKAYPNGKGGYDDYSHVEDYWLFIEESEFPDDISKEQEAAFEKEVENCGITFFWESNYEYFGESSFVNYRVLYYDENGIKHNIEIEF</sequence>
<protein>
    <submittedName>
        <fullName evidence="1">Uncharacterized protein</fullName>
    </submittedName>
</protein>
<reference evidence="2" key="2">
    <citation type="submission" date="2013-03" db="EMBL/GenBank/DDBJ databases">
        <title>The Cellulophaga phages: a novel, diverse, and globally ubiquitous model system.</title>
        <authorList>
            <person name="Holmfeldt K."/>
            <person name="Solonenko N."/>
            <person name="Shah M."/>
            <person name="Corrier K."/>
            <person name="Riemann L."/>
            <person name="VerBerkmoes N.C."/>
            <person name="Sullivan M.B."/>
        </authorList>
    </citation>
    <scope>NUCLEOTIDE SEQUENCE [LARGE SCALE GENOMIC DNA]</scope>
</reference>
<accession>S0A3D5</accession>
<reference evidence="1 2" key="1">
    <citation type="journal article" date="2013" name="Proc. Natl. Acad. Sci. U.S.A.">
        <title>Twelve previously unknown phage genera are ubiquitous in global oceans.</title>
        <authorList>
            <person name="Holmfeldt K."/>
            <person name="Solonenko N."/>
            <person name="Shah M."/>
            <person name="Corrier K."/>
            <person name="Riemann L."/>
            <person name="Verberkmoes N.C."/>
            <person name="Sullivan M.B."/>
        </authorList>
    </citation>
    <scope>NUCLEOTIDE SEQUENCE [LARGE SCALE GENOMIC DNA]</scope>
    <source>
        <strain evidence="1">Phi14:2</strain>
    </source>
</reference>
<dbReference type="OrthoDB" id="41379at10239"/>
<dbReference type="GeneID" id="16797472"/>
<evidence type="ECO:0000313" key="1">
    <source>
        <dbReference type="EMBL" id="AGO48947.1"/>
    </source>
</evidence>
<organism evidence="1 2">
    <name type="scientific">Cellulophaga phage phi14:2</name>
    <dbReference type="NCBI Taxonomy" id="1327990"/>
    <lineage>
        <taxon>Viruses</taxon>
        <taxon>Duplodnaviria</taxon>
        <taxon>Heunggongvirae</taxon>
        <taxon>Uroviricota</taxon>
        <taxon>Caudoviricetes</taxon>
        <taxon>Crassvirales</taxon>
        <taxon>Steigviridae</taxon>
        <taxon>Asinivirinae</taxon>
        <taxon>Akihdevirus</taxon>
        <taxon>Akihdevirus balticus</taxon>
    </lineage>
</organism>
<dbReference type="Proteomes" id="UP000014725">
    <property type="component" value="Segment"/>
</dbReference>